<dbReference type="AlphaFoldDB" id="A4CBM9"/>
<dbReference type="Pfam" id="PF00270">
    <property type="entry name" value="DEAD"/>
    <property type="match status" value="1"/>
</dbReference>
<dbReference type="Gene3D" id="1.20.120.1080">
    <property type="match status" value="1"/>
</dbReference>
<name>A4CBM9_9GAMM</name>
<evidence type="ECO:0000259" key="5">
    <source>
        <dbReference type="PROSITE" id="PS51192"/>
    </source>
</evidence>
<dbReference type="EMBL" id="AAOH01000005">
    <property type="protein sequence ID" value="EAR27766.1"/>
    <property type="molecule type" value="Genomic_DNA"/>
</dbReference>
<dbReference type="GO" id="GO:0004386">
    <property type="term" value="F:helicase activity"/>
    <property type="evidence" value="ECO:0007669"/>
    <property type="project" value="UniProtKB-KW"/>
</dbReference>
<gene>
    <name evidence="7" type="ORF">PTD2_18130</name>
</gene>
<dbReference type="InterPro" id="IPR011545">
    <property type="entry name" value="DEAD/DEAH_box_helicase_dom"/>
</dbReference>
<evidence type="ECO:0000259" key="6">
    <source>
        <dbReference type="PROSITE" id="PS51194"/>
    </source>
</evidence>
<dbReference type="InterPro" id="IPR001650">
    <property type="entry name" value="Helicase_C-like"/>
</dbReference>
<dbReference type="PROSITE" id="PS51194">
    <property type="entry name" value="HELICASE_CTER"/>
    <property type="match status" value="1"/>
</dbReference>
<proteinExistence type="predicted"/>
<keyword evidence="3 7" id="KW-0347">Helicase</keyword>
<dbReference type="SUPFAM" id="SSF52540">
    <property type="entry name" value="P-loop containing nucleoside triphosphate hydrolases"/>
    <property type="match status" value="1"/>
</dbReference>
<evidence type="ECO:0000256" key="3">
    <source>
        <dbReference type="ARBA" id="ARBA00022806"/>
    </source>
</evidence>
<dbReference type="OrthoDB" id="9805617at2"/>
<dbReference type="InterPro" id="IPR027417">
    <property type="entry name" value="P-loop_NTPase"/>
</dbReference>
<keyword evidence="2" id="KW-0378">Hydrolase</keyword>
<dbReference type="SMART" id="SM00490">
    <property type="entry name" value="HELICc"/>
    <property type="match status" value="1"/>
</dbReference>
<dbReference type="Proteomes" id="UP000006201">
    <property type="component" value="Unassembled WGS sequence"/>
</dbReference>
<dbReference type="GO" id="GO:0003676">
    <property type="term" value="F:nucleic acid binding"/>
    <property type="evidence" value="ECO:0007669"/>
    <property type="project" value="InterPro"/>
</dbReference>
<sequence>MTLPIDSIKDTFLHSLGKQPLIVSAQTGSGKSTRLPLWAAQSGKVLVIEPRRIACTALAQYLAEQSNSPLGDKIGYAIRFESHFSADTRIVFATPGVVLRWFFENKLTDYQTVILDEFHERRWDTDLLLALLKKHNCHQLVVTSATLHAEQLASYLSGKILTAKGRSFPIEMRYHAADMRQMPCKEKLAERVLQACNIALSEARADILVFLAGKADIDFVASKLMHLPVLLVPLHGGSDAQSQTIALQSQSKRRIILATNIAETSLTLEGVDCVIDSGLEKRTHLRAGRTVLDLDTISMDSSMQRAGRAGRTSPGLCIRLYGEFAPLIAHTPAESQRCSLNEMVLSAACAGGGIEQLDFLEPLPASSLLLAKQQLLAINAIDQQGHATEHGKRLYPLPINSDLAHLITHMPTNALRQAMADAAALLAVPKQVYQLSQQLEHTQALNEQLPHHCDLELAIALIRGNVTDWVKVDDDALQEARQFAVQIRQAFDLPPLEKPASYQRSALIEAIATHLPRALFIHNARKNSLSNGELEVIAAKHSRFNNQSAALVLDTFSLAGKGVKQAKTLALCMAPICNKRIVALGLCTTKIEGAELDNNEIKVIIAHTFAGKVLATQSQLATPAQLPEAACQLIAQELILPGLWQKITHQLLWAGLYQQLNNCITTLPTTHEFIAQALTDLAIEGADDFELLSADDFAVHIIPEWEYADFTEKYPLYLQLPDLHVTVEYQLVKKLVVVHYLKGLRKEAPKRWELPSWSGLKIRYKKASKEVEIR</sequence>
<dbReference type="Pfam" id="PF00271">
    <property type="entry name" value="Helicase_C"/>
    <property type="match status" value="1"/>
</dbReference>
<dbReference type="STRING" id="87626.PTD2_18130"/>
<evidence type="ECO:0000256" key="1">
    <source>
        <dbReference type="ARBA" id="ARBA00022741"/>
    </source>
</evidence>
<evidence type="ECO:0000256" key="2">
    <source>
        <dbReference type="ARBA" id="ARBA00022801"/>
    </source>
</evidence>
<feature type="domain" description="Helicase ATP-binding" evidence="5">
    <location>
        <begin position="12"/>
        <end position="165"/>
    </location>
</feature>
<dbReference type="PANTHER" id="PTHR43519">
    <property type="entry name" value="ATP-DEPENDENT RNA HELICASE HRPB"/>
    <property type="match status" value="1"/>
</dbReference>
<feature type="domain" description="Helicase C-terminal" evidence="6">
    <location>
        <begin position="191"/>
        <end position="351"/>
    </location>
</feature>
<dbReference type="SMART" id="SM00487">
    <property type="entry name" value="DEXDc"/>
    <property type="match status" value="1"/>
</dbReference>
<reference evidence="7 8" key="1">
    <citation type="submission" date="2006-02" db="EMBL/GenBank/DDBJ databases">
        <authorList>
            <person name="Moran M.A."/>
            <person name="Kjelleberg S."/>
            <person name="Egan S."/>
            <person name="Saunders N."/>
            <person name="Thomas T."/>
            <person name="Ferriera S."/>
            <person name="Johnson J."/>
            <person name="Kravitz S."/>
            <person name="Halpern A."/>
            <person name="Remington K."/>
            <person name="Beeson K."/>
            <person name="Tran B."/>
            <person name="Rogers Y.-H."/>
            <person name="Friedman R."/>
            <person name="Venter J.C."/>
        </authorList>
    </citation>
    <scope>NUCLEOTIDE SEQUENCE [LARGE SCALE GENOMIC DNA]</scope>
    <source>
        <strain evidence="7 8">D2</strain>
    </source>
</reference>
<evidence type="ECO:0000313" key="7">
    <source>
        <dbReference type="EMBL" id="EAR27766.1"/>
    </source>
</evidence>
<evidence type="ECO:0000313" key="8">
    <source>
        <dbReference type="Proteomes" id="UP000006201"/>
    </source>
</evidence>
<dbReference type="CDD" id="cd18791">
    <property type="entry name" value="SF2_C_RHA"/>
    <property type="match status" value="1"/>
</dbReference>
<dbReference type="CDD" id="cd17917">
    <property type="entry name" value="DEXHc_RHA-like"/>
    <property type="match status" value="1"/>
</dbReference>
<keyword evidence="8" id="KW-1185">Reference proteome</keyword>
<dbReference type="PROSITE" id="PS51192">
    <property type="entry name" value="HELICASE_ATP_BIND_1"/>
    <property type="match status" value="1"/>
</dbReference>
<evidence type="ECO:0000256" key="4">
    <source>
        <dbReference type="ARBA" id="ARBA00022840"/>
    </source>
</evidence>
<keyword evidence="1" id="KW-0547">Nucleotide-binding</keyword>
<dbReference type="RefSeq" id="WP_009839598.1">
    <property type="nucleotide sequence ID" value="NZ_CH959301.1"/>
</dbReference>
<keyword evidence="4" id="KW-0067">ATP-binding</keyword>
<dbReference type="GO" id="GO:0005524">
    <property type="term" value="F:ATP binding"/>
    <property type="evidence" value="ECO:0007669"/>
    <property type="project" value="UniProtKB-KW"/>
</dbReference>
<organism evidence="7 8">
    <name type="scientific">Pseudoalteromonas tunicata D2</name>
    <dbReference type="NCBI Taxonomy" id="87626"/>
    <lineage>
        <taxon>Bacteria</taxon>
        <taxon>Pseudomonadati</taxon>
        <taxon>Pseudomonadota</taxon>
        <taxon>Gammaproteobacteria</taxon>
        <taxon>Alteromonadales</taxon>
        <taxon>Pseudoalteromonadaceae</taxon>
        <taxon>Pseudoalteromonas</taxon>
    </lineage>
</organism>
<comment type="caution">
    <text evidence="7">The sequence shown here is derived from an EMBL/GenBank/DDBJ whole genome shotgun (WGS) entry which is preliminary data.</text>
</comment>
<dbReference type="InterPro" id="IPR014001">
    <property type="entry name" value="Helicase_ATP-bd"/>
</dbReference>
<protein>
    <submittedName>
        <fullName evidence="7">Putative ATP-dependent helicase</fullName>
    </submittedName>
</protein>
<dbReference type="PANTHER" id="PTHR43519:SF1">
    <property type="entry name" value="ATP-DEPENDENT RNA HELICASE HRPB"/>
    <property type="match status" value="1"/>
</dbReference>
<dbReference type="GO" id="GO:0016787">
    <property type="term" value="F:hydrolase activity"/>
    <property type="evidence" value="ECO:0007669"/>
    <property type="project" value="UniProtKB-KW"/>
</dbReference>
<dbReference type="Gene3D" id="3.40.50.300">
    <property type="entry name" value="P-loop containing nucleotide triphosphate hydrolases"/>
    <property type="match status" value="2"/>
</dbReference>
<dbReference type="HOGENOM" id="CLU_001832_5_6_6"/>
<accession>A4CBM9</accession>
<dbReference type="eggNOG" id="COG1643">
    <property type="taxonomic scope" value="Bacteria"/>
</dbReference>